<name>A0A0P0XKY6_ORYSJ</name>
<dbReference type="Proteomes" id="UP000059680">
    <property type="component" value="Chromosome 9"/>
</dbReference>
<evidence type="ECO:0000256" key="1">
    <source>
        <dbReference type="SAM" id="MobiDB-lite"/>
    </source>
</evidence>
<dbReference type="Gramene" id="Os09t0322600-02">
    <property type="protein sequence ID" value="Os09t0322600-02"/>
    <property type="gene ID" value="Os09g0322600"/>
</dbReference>
<dbReference type="EMBL" id="AP014965">
    <property type="protein sequence ID" value="BAT07452.1"/>
    <property type="molecule type" value="Genomic_DNA"/>
</dbReference>
<reference evidence="2 3" key="2">
    <citation type="journal article" date="2013" name="Plant Cell Physiol.">
        <title>Rice Annotation Project Database (RAP-DB): an integrative and interactive database for rice genomics.</title>
        <authorList>
            <person name="Sakai H."/>
            <person name="Lee S.S."/>
            <person name="Tanaka T."/>
            <person name="Numa H."/>
            <person name="Kim J."/>
            <person name="Kawahara Y."/>
            <person name="Wakimoto H."/>
            <person name="Yang C.C."/>
            <person name="Iwamoto M."/>
            <person name="Abe T."/>
            <person name="Yamada Y."/>
            <person name="Muto A."/>
            <person name="Inokuchi H."/>
            <person name="Ikemura T."/>
            <person name="Matsumoto T."/>
            <person name="Sasaki T."/>
            <person name="Itoh T."/>
        </authorList>
    </citation>
    <scope>NUCLEOTIDE SEQUENCE [LARGE SCALE GENOMIC DNA]</scope>
    <source>
        <strain evidence="3">cv. Nipponbare</strain>
    </source>
</reference>
<reference evidence="2 3" key="3">
    <citation type="journal article" date="2013" name="Rice">
        <title>Improvement of the Oryza sativa Nipponbare reference genome using next generation sequence and optical map data.</title>
        <authorList>
            <person name="Kawahara Y."/>
            <person name="de la Bastide M."/>
            <person name="Hamilton J.P."/>
            <person name="Kanamori H."/>
            <person name="McCombie W.R."/>
            <person name="Ouyang S."/>
            <person name="Schwartz D.C."/>
            <person name="Tanaka T."/>
            <person name="Wu J."/>
            <person name="Zhou S."/>
            <person name="Childs K.L."/>
            <person name="Davidson R.M."/>
            <person name="Lin H."/>
            <person name="Quesada-Ocampo L."/>
            <person name="Vaillancourt B."/>
            <person name="Sakai H."/>
            <person name="Lee S.S."/>
            <person name="Kim J."/>
            <person name="Numa H."/>
            <person name="Itoh T."/>
            <person name="Buell C.R."/>
            <person name="Matsumoto T."/>
        </authorList>
    </citation>
    <scope>NUCLEOTIDE SEQUENCE [LARGE SCALE GENOMIC DNA]</scope>
    <source>
        <strain evidence="3">cv. Nipponbare</strain>
    </source>
</reference>
<proteinExistence type="predicted"/>
<reference evidence="3" key="1">
    <citation type="journal article" date="2005" name="Nature">
        <title>The map-based sequence of the rice genome.</title>
        <authorList>
            <consortium name="International rice genome sequencing project (IRGSP)"/>
            <person name="Matsumoto T."/>
            <person name="Wu J."/>
            <person name="Kanamori H."/>
            <person name="Katayose Y."/>
            <person name="Fujisawa M."/>
            <person name="Namiki N."/>
            <person name="Mizuno H."/>
            <person name="Yamamoto K."/>
            <person name="Antonio B.A."/>
            <person name="Baba T."/>
            <person name="Sakata K."/>
            <person name="Nagamura Y."/>
            <person name="Aoki H."/>
            <person name="Arikawa K."/>
            <person name="Arita K."/>
            <person name="Bito T."/>
            <person name="Chiden Y."/>
            <person name="Fujitsuka N."/>
            <person name="Fukunaka R."/>
            <person name="Hamada M."/>
            <person name="Harada C."/>
            <person name="Hayashi A."/>
            <person name="Hijishita S."/>
            <person name="Honda M."/>
            <person name="Hosokawa S."/>
            <person name="Ichikawa Y."/>
            <person name="Idonuma A."/>
            <person name="Iijima M."/>
            <person name="Ikeda M."/>
            <person name="Ikeno M."/>
            <person name="Ito K."/>
            <person name="Ito S."/>
            <person name="Ito T."/>
            <person name="Ito Y."/>
            <person name="Ito Y."/>
            <person name="Iwabuchi A."/>
            <person name="Kamiya K."/>
            <person name="Karasawa W."/>
            <person name="Kurita K."/>
            <person name="Katagiri S."/>
            <person name="Kikuta A."/>
            <person name="Kobayashi H."/>
            <person name="Kobayashi N."/>
            <person name="Machita K."/>
            <person name="Maehara T."/>
            <person name="Masukawa M."/>
            <person name="Mizubayashi T."/>
            <person name="Mukai Y."/>
            <person name="Nagasaki H."/>
            <person name="Nagata Y."/>
            <person name="Naito S."/>
            <person name="Nakashima M."/>
            <person name="Nakama Y."/>
            <person name="Nakamichi Y."/>
            <person name="Nakamura M."/>
            <person name="Meguro A."/>
            <person name="Negishi M."/>
            <person name="Ohta I."/>
            <person name="Ohta T."/>
            <person name="Okamoto M."/>
            <person name="Ono N."/>
            <person name="Saji S."/>
            <person name="Sakaguchi M."/>
            <person name="Sakai K."/>
            <person name="Shibata M."/>
            <person name="Shimokawa T."/>
            <person name="Song J."/>
            <person name="Takazaki Y."/>
            <person name="Terasawa K."/>
            <person name="Tsugane M."/>
            <person name="Tsuji K."/>
            <person name="Ueda S."/>
            <person name="Waki K."/>
            <person name="Yamagata H."/>
            <person name="Yamamoto M."/>
            <person name="Yamamoto S."/>
            <person name="Yamane H."/>
            <person name="Yoshiki S."/>
            <person name="Yoshihara R."/>
            <person name="Yukawa K."/>
            <person name="Zhong H."/>
            <person name="Yano M."/>
            <person name="Yuan Q."/>
            <person name="Ouyang S."/>
            <person name="Liu J."/>
            <person name="Jones K.M."/>
            <person name="Gansberger K."/>
            <person name="Moffat K."/>
            <person name="Hill J."/>
            <person name="Bera J."/>
            <person name="Fadrosh D."/>
            <person name="Jin S."/>
            <person name="Johri S."/>
            <person name="Kim M."/>
            <person name="Overton L."/>
            <person name="Reardon M."/>
            <person name="Tsitrin T."/>
            <person name="Vuong H."/>
            <person name="Weaver B."/>
            <person name="Ciecko A."/>
            <person name="Tallon L."/>
            <person name="Jackson J."/>
            <person name="Pai G."/>
            <person name="Aken S.V."/>
            <person name="Utterback T."/>
            <person name="Reidmuller S."/>
            <person name="Feldblyum T."/>
            <person name="Hsiao J."/>
            <person name="Zismann V."/>
            <person name="Iobst S."/>
            <person name="de Vazeille A.R."/>
            <person name="Buell C.R."/>
            <person name="Ying K."/>
            <person name="Li Y."/>
            <person name="Lu T."/>
            <person name="Huang Y."/>
            <person name="Zhao Q."/>
            <person name="Feng Q."/>
            <person name="Zhang L."/>
            <person name="Zhu J."/>
            <person name="Weng Q."/>
            <person name="Mu J."/>
            <person name="Lu Y."/>
            <person name="Fan D."/>
            <person name="Liu Y."/>
            <person name="Guan J."/>
            <person name="Zhang Y."/>
            <person name="Yu S."/>
            <person name="Liu X."/>
            <person name="Zhang Y."/>
            <person name="Hong G."/>
            <person name="Han B."/>
            <person name="Choisne N."/>
            <person name="Demange N."/>
            <person name="Orjeda G."/>
            <person name="Samain S."/>
            <person name="Cattolico L."/>
            <person name="Pelletier E."/>
            <person name="Couloux A."/>
            <person name="Segurens B."/>
            <person name="Wincker P."/>
            <person name="D'Hont A."/>
            <person name="Scarpelli C."/>
            <person name="Weissenbach J."/>
            <person name="Salanoubat M."/>
            <person name="Quetier F."/>
            <person name="Yu Y."/>
            <person name="Kim H.R."/>
            <person name="Rambo T."/>
            <person name="Currie J."/>
            <person name="Collura K."/>
            <person name="Luo M."/>
            <person name="Yang T."/>
            <person name="Ammiraju J.S.S."/>
            <person name="Engler F."/>
            <person name="Soderlund C."/>
            <person name="Wing R.A."/>
            <person name="Palmer L.E."/>
            <person name="de la Bastide M."/>
            <person name="Spiegel L."/>
            <person name="Nascimento L."/>
            <person name="Zutavern T."/>
            <person name="O'Shaughnessy A."/>
            <person name="Dike S."/>
            <person name="Dedhia N."/>
            <person name="Preston R."/>
            <person name="Balija V."/>
            <person name="McCombie W.R."/>
            <person name="Chow T."/>
            <person name="Chen H."/>
            <person name="Chung M."/>
            <person name="Chen C."/>
            <person name="Shaw J."/>
            <person name="Wu H."/>
            <person name="Hsiao K."/>
            <person name="Chao Y."/>
            <person name="Chu M."/>
            <person name="Cheng C."/>
            <person name="Hour A."/>
            <person name="Lee P."/>
            <person name="Lin S."/>
            <person name="Lin Y."/>
            <person name="Liou J."/>
            <person name="Liu S."/>
            <person name="Hsing Y."/>
            <person name="Raghuvanshi S."/>
            <person name="Mohanty A."/>
            <person name="Bharti A.K."/>
            <person name="Gaur A."/>
            <person name="Gupta V."/>
            <person name="Kumar D."/>
            <person name="Ravi V."/>
            <person name="Vij S."/>
            <person name="Kapur A."/>
            <person name="Khurana P."/>
            <person name="Khurana P."/>
            <person name="Khurana J.P."/>
            <person name="Tyagi A.K."/>
            <person name="Gaikwad K."/>
            <person name="Singh A."/>
            <person name="Dalal V."/>
            <person name="Srivastava S."/>
            <person name="Dixit A."/>
            <person name="Pal A.K."/>
            <person name="Ghazi I.A."/>
            <person name="Yadav M."/>
            <person name="Pandit A."/>
            <person name="Bhargava A."/>
            <person name="Sureshbabu K."/>
            <person name="Batra K."/>
            <person name="Sharma T.R."/>
            <person name="Mohapatra T."/>
            <person name="Singh N.K."/>
            <person name="Messing J."/>
            <person name="Nelson A.B."/>
            <person name="Fuks G."/>
            <person name="Kavchok S."/>
            <person name="Keizer G."/>
            <person name="Linton E."/>
            <person name="Llaca V."/>
            <person name="Song R."/>
            <person name="Tanyolac B."/>
            <person name="Young S."/>
            <person name="Ho-Il K."/>
            <person name="Hahn J.H."/>
            <person name="Sangsakoo G."/>
            <person name="Vanavichit A."/>
            <person name="de Mattos Luiz.A.T."/>
            <person name="Zimmer P.D."/>
            <person name="Malone G."/>
            <person name="Dellagostin O."/>
            <person name="de Oliveira A.C."/>
            <person name="Bevan M."/>
            <person name="Bancroft I."/>
            <person name="Minx P."/>
            <person name="Cordum H."/>
            <person name="Wilson R."/>
            <person name="Cheng Z."/>
            <person name="Jin W."/>
            <person name="Jiang J."/>
            <person name="Leong S.A."/>
            <person name="Iwama H."/>
            <person name="Gojobori T."/>
            <person name="Itoh T."/>
            <person name="Niimura Y."/>
            <person name="Fujii Y."/>
            <person name="Habara T."/>
            <person name="Sakai H."/>
            <person name="Sato Y."/>
            <person name="Wilson G."/>
            <person name="Kumar K."/>
            <person name="McCouch S."/>
            <person name="Juretic N."/>
            <person name="Hoen D."/>
            <person name="Wright S."/>
            <person name="Bruskiewich R."/>
            <person name="Bureau T."/>
            <person name="Miyao A."/>
            <person name="Hirochika H."/>
            <person name="Nishikawa T."/>
            <person name="Kadowaki K."/>
            <person name="Sugiura M."/>
            <person name="Burr B."/>
            <person name="Sasaki T."/>
        </authorList>
    </citation>
    <scope>NUCLEOTIDE SEQUENCE [LARGE SCALE GENOMIC DNA]</scope>
    <source>
        <strain evidence="3">cv. Nipponbare</strain>
    </source>
</reference>
<dbReference type="ExpressionAtlas" id="A0A0P0XKY6">
    <property type="expression patterns" value="baseline and differential"/>
</dbReference>
<dbReference type="AlphaFoldDB" id="A0A0P0XKY6"/>
<evidence type="ECO:0000313" key="2">
    <source>
        <dbReference type="EMBL" id="BAT07452.1"/>
    </source>
</evidence>
<organism evidence="2 3">
    <name type="scientific">Oryza sativa subsp. japonica</name>
    <name type="common">Rice</name>
    <dbReference type="NCBI Taxonomy" id="39947"/>
    <lineage>
        <taxon>Eukaryota</taxon>
        <taxon>Viridiplantae</taxon>
        <taxon>Streptophyta</taxon>
        <taxon>Embryophyta</taxon>
        <taxon>Tracheophyta</taxon>
        <taxon>Spermatophyta</taxon>
        <taxon>Magnoliopsida</taxon>
        <taxon>Liliopsida</taxon>
        <taxon>Poales</taxon>
        <taxon>Poaceae</taxon>
        <taxon>BOP clade</taxon>
        <taxon>Oryzoideae</taxon>
        <taxon>Oryzeae</taxon>
        <taxon>Oryzinae</taxon>
        <taxon>Oryza</taxon>
        <taxon>Oryza sativa</taxon>
    </lineage>
</organism>
<evidence type="ECO:0000313" key="3">
    <source>
        <dbReference type="Proteomes" id="UP000059680"/>
    </source>
</evidence>
<keyword evidence="3" id="KW-1185">Reference proteome</keyword>
<gene>
    <name evidence="2" type="ordered locus">Os09g0322600</name>
    <name evidence="2" type="ORF">OSNPB_090322600</name>
</gene>
<protein>
    <submittedName>
        <fullName evidence="2">Os09g0322600 protein</fullName>
    </submittedName>
</protein>
<feature type="region of interest" description="Disordered" evidence="1">
    <location>
        <begin position="1"/>
        <end position="21"/>
    </location>
</feature>
<accession>A0A0P0XKY6</accession>
<sequence length="91" mass="10291">MGSSEHMGASENEMESAIEGDPLHTSTGWNCFFFFSPSIKIKFPTEMTPIRERFVCRCRAREVVPDYPRQAYCPATTRMCLQIPIPTSATP</sequence>